<accession>A0A2C9VE13</accession>
<organism evidence="1">
    <name type="scientific">Manihot esculenta</name>
    <name type="common">Cassava</name>
    <name type="synonym">Jatropha manihot</name>
    <dbReference type="NCBI Taxonomy" id="3983"/>
    <lineage>
        <taxon>Eukaryota</taxon>
        <taxon>Viridiplantae</taxon>
        <taxon>Streptophyta</taxon>
        <taxon>Embryophyta</taxon>
        <taxon>Tracheophyta</taxon>
        <taxon>Spermatophyta</taxon>
        <taxon>Magnoliopsida</taxon>
        <taxon>eudicotyledons</taxon>
        <taxon>Gunneridae</taxon>
        <taxon>Pentapetalae</taxon>
        <taxon>rosids</taxon>
        <taxon>fabids</taxon>
        <taxon>Malpighiales</taxon>
        <taxon>Euphorbiaceae</taxon>
        <taxon>Crotonoideae</taxon>
        <taxon>Manihoteae</taxon>
        <taxon>Manihot</taxon>
    </lineage>
</organism>
<protein>
    <submittedName>
        <fullName evidence="1">Uncharacterized protein</fullName>
    </submittedName>
</protein>
<sequence>MSHRISGSVLNRCHLQQLIQHPWMDGELQYAHPSYHLSIEIFLFATFNTLFYPIC</sequence>
<evidence type="ECO:0000313" key="1">
    <source>
        <dbReference type="EMBL" id="OAY43391.1"/>
    </source>
</evidence>
<reference evidence="1" key="1">
    <citation type="submission" date="2016-02" db="EMBL/GenBank/DDBJ databases">
        <title>WGS assembly of Manihot esculenta.</title>
        <authorList>
            <person name="Bredeson J.V."/>
            <person name="Prochnik S.E."/>
            <person name="Lyons J.B."/>
            <person name="Schmutz J."/>
            <person name="Grimwood J."/>
            <person name="Vrebalov J."/>
            <person name="Bart R.S."/>
            <person name="Amuge T."/>
            <person name="Ferguson M.E."/>
            <person name="Green R."/>
            <person name="Putnam N."/>
            <person name="Stites J."/>
            <person name="Rounsley S."/>
            <person name="Rokhsar D.S."/>
        </authorList>
    </citation>
    <scope>NUCLEOTIDE SEQUENCE [LARGE SCALE GENOMIC DNA]</scope>
    <source>
        <tissue evidence="1">Leaf</tissue>
    </source>
</reference>
<proteinExistence type="predicted"/>
<gene>
    <name evidence="1" type="ORF">MANES_08G066700</name>
</gene>
<name>A0A2C9VE13_MANES</name>
<dbReference type="EMBL" id="CM004394">
    <property type="protein sequence ID" value="OAY43391.1"/>
    <property type="molecule type" value="Genomic_DNA"/>
</dbReference>
<dbReference type="AlphaFoldDB" id="A0A2C9VE13"/>